<sequence length="243" mass="26890">MKIWKRLLLGTATLSAAVSVPVLLASCSTSADSGSSDQYSSESADVEASVMVSSGTNDRTMSSSQNTTQQGRFQLARTELQTLQGWDLSNADDNTKYIDKLTELTSTAMTISTKATDFRNEALTIESTSETTEENNTTNQEQNYNTFWNKVAQEYKTQNIGYMFVSKEQFLSTYKTSYVTLLSLNSDVAGQDTNNDNQLYSTFISDYLNLASLKEQLLIYAYAKKMGTLDSAQTQLLILAKIS</sequence>
<dbReference type="HOGENOM" id="CLU_1000475_0_0_14"/>
<feature type="region of interest" description="Disordered" evidence="1">
    <location>
        <begin position="29"/>
        <end position="69"/>
    </location>
</feature>
<name>Q8EV53_MALP2</name>
<reference evidence="3 4" key="1">
    <citation type="journal article" date="2002" name="Nucleic Acids Res.">
        <title>The complete genomic sequence of Mycoplasma penetrans, an intracellular bacterial pathogen in humans.</title>
        <authorList>
            <person name="Sasaki Y."/>
            <person name="Ishikawa J."/>
            <person name="Yamashita A."/>
            <person name="Oshima K."/>
            <person name="Kenri T."/>
            <person name="Furuya K."/>
            <person name="Yoshino C."/>
            <person name="Horino A."/>
            <person name="Shiba T."/>
            <person name="Sasaki T."/>
            <person name="Hattori M."/>
        </authorList>
    </citation>
    <scope>NUCLEOTIDE SEQUENCE [LARGE SCALE GENOMIC DNA]</scope>
    <source>
        <strain evidence="3 4">HF-2</strain>
    </source>
</reference>
<evidence type="ECO:0000256" key="2">
    <source>
        <dbReference type="SAM" id="SignalP"/>
    </source>
</evidence>
<keyword evidence="4" id="KW-1185">Reference proteome</keyword>
<protein>
    <recommendedName>
        <fullName evidence="5">Lipoprotein</fullName>
    </recommendedName>
</protein>
<proteinExistence type="predicted"/>
<evidence type="ECO:0000313" key="3">
    <source>
        <dbReference type="EMBL" id="BAC44508.1"/>
    </source>
</evidence>
<dbReference type="AlphaFoldDB" id="Q8EV53"/>
<feature type="compositionally biased region" description="Polar residues" evidence="1">
    <location>
        <begin position="51"/>
        <end position="69"/>
    </location>
</feature>
<dbReference type="KEGG" id="mpe:MYPE7140"/>
<accession>Q8EV53</accession>
<keyword evidence="2" id="KW-0732">Signal</keyword>
<gene>
    <name evidence="3" type="ordered locus">MYPE7140</name>
</gene>
<organism evidence="3 4">
    <name type="scientific">Malacoplasma penetrans (strain HF-2)</name>
    <name type="common">Mycoplasma penetrans</name>
    <dbReference type="NCBI Taxonomy" id="272633"/>
    <lineage>
        <taxon>Bacteria</taxon>
        <taxon>Bacillati</taxon>
        <taxon>Mycoplasmatota</taxon>
        <taxon>Mycoplasmoidales</taxon>
        <taxon>Mycoplasmoidaceae</taxon>
        <taxon>Malacoplasma</taxon>
    </lineage>
</organism>
<dbReference type="RefSeq" id="WP_011077537.1">
    <property type="nucleotide sequence ID" value="NC_004432.1"/>
</dbReference>
<feature type="compositionally biased region" description="Low complexity" evidence="1">
    <location>
        <begin position="29"/>
        <end position="43"/>
    </location>
</feature>
<dbReference type="Proteomes" id="UP000002522">
    <property type="component" value="Chromosome"/>
</dbReference>
<evidence type="ECO:0000256" key="1">
    <source>
        <dbReference type="SAM" id="MobiDB-lite"/>
    </source>
</evidence>
<dbReference type="PROSITE" id="PS51257">
    <property type="entry name" value="PROKAR_LIPOPROTEIN"/>
    <property type="match status" value="1"/>
</dbReference>
<evidence type="ECO:0008006" key="5">
    <source>
        <dbReference type="Google" id="ProtNLM"/>
    </source>
</evidence>
<dbReference type="InParanoid" id="Q8EV53"/>
<dbReference type="EMBL" id="BA000026">
    <property type="protein sequence ID" value="BAC44508.1"/>
    <property type="molecule type" value="Genomic_DNA"/>
</dbReference>
<evidence type="ECO:0000313" key="4">
    <source>
        <dbReference type="Proteomes" id="UP000002522"/>
    </source>
</evidence>
<feature type="signal peptide" evidence="2">
    <location>
        <begin position="1"/>
        <end position="31"/>
    </location>
</feature>
<feature type="chain" id="PRO_5004305512" description="Lipoprotein" evidence="2">
    <location>
        <begin position="32"/>
        <end position="243"/>
    </location>
</feature>